<dbReference type="InterPro" id="IPR006426">
    <property type="entry name" value="Asn_synth_AEB"/>
</dbReference>
<dbReference type="InterPro" id="IPR029055">
    <property type="entry name" value="Ntn_hydrolases_N"/>
</dbReference>
<dbReference type="EC" id="6.3.5.4" evidence="3"/>
<dbReference type="InterPro" id="IPR001962">
    <property type="entry name" value="Asn_synthase"/>
</dbReference>
<dbReference type="SUPFAM" id="SSF56235">
    <property type="entry name" value="N-terminal nucleophile aminohydrolases (Ntn hydrolases)"/>
    <property type="match status" value="1"/>
</dbReference>
<dbReference type="PANTHER" id="PTHR43284">
    <property type="entry name" value="ASPARAGINE SYNTHETASE (GLUTAMINE-HYDROLYZING)"/>
    <property type="match status" value="1"/>
</dbReference>
<protein>
    <recommendedName>
        <fullName evidence="3">asparagine synthase (glutamine-hydrolyzing)</fullName>
        <ecNumber evidence="3">6.3.5.4</ecNumber>
    </recommendedName>
</protein>
<dbReference type="SUPFAM" id="SSF52402">
    <property type="entry name" value="Adenine nucleotide alpha hydrolases-like"/>
    <property type="match status" value="1"/>
</dbReference>
<gene>
    <name evidence="6" type="ORF">GCM10011505_27010</name>
</gene>
<dbReference type="InterPro" id="IPR014729">
    <property type="entry name" value="Rossmann-like_a/b/a_fold"/>
</dbReference>
<evidence type="ECO:0000313" key="6">
    <source>
        <dbReference type="EMBL" id="GGB44258.1"/>
    </source>
</evidence>
<evidence type="ECO:0000313" key="7">
    <source>
        <dbReference type="Proteomes" id="UP000603352"/>
    </source>
</evidence>
<sequence>MSPFSGCYRLDSEWPSATPRLLGAQRDVTAGSRVFEMGPVQLAAAATGTSRDGGSLLAVHGRIDNAHDLAASLTPDGLPRHDASLLLAMIRHRGPDELARCRGAFALAFRDEGNGRLLLAADPLGRRTVFHARIGGLLVFSSRLRTLLALPGLPHDLDDGYLAALLSDVVPEPDATLYAAIRRVPAASTMTVGADGTLAVHRYWQPDWGRRIRHARDETYVEEARALLDQAVARQLRGPGPVVCELSAGLDSGAVAATAARLRAPATIHALTLAPPDDAPRFNHPTIISDERPGAAAVAALHPNMVWEAVSPRGLRAFDHDPRHVFLTMSGPARNVMNIGWFAFLMDRARTLGARAVLGGTLGNMTLSWNGHSGLATMARRGDWTRLWREASALGRATGQSTAAVLRRRALKPLLPARLQSRLDDYRGLPRPAAERFGAIHPDFARDTAINERRLEMGHDYPGCTETMRRRWLGRIQTLPPFLDPIGELYGVELRDPTADLDLLEFCFAVPDEQYMRGGTNRWLARRVLADRLPPDVLNETRRGFQCPEFLHRMTLQRDRIVEEVEALDRSALASRVLDVARMKRLAADWPTDAASTNFGEYGATLYRGLHVARFLRWIEGGNG</sequence>
<comment type="pathway">
    <text evidence="1">Amino-acid biosynthesis; L-asparagine biosynthesis; L-asparagine from L-aspartate (L-Gln route): step 1/1.</text>
</comment>
<comment type="caution">
    <text evidence="6">The sequence shown here is derived from an EMBL/GenBank/DDBJ whole genome shotgun (WGS) entry which is preliminary data.</text>
</comment>
<dbReference type="PIRSF" id="PIRSF001589">
    <property type="entry name" value="Asn_synthetase_glu-h"/>
    <property type="match status" value="1"/>
</dbReference>
<dbReference type="Gene3D" id="3.40.50.620">
    <property type="entry name" value="HUPs"/>
    <property type="match status" value="2"/>
</dbReference>
<evidence type="ECO:0000256" key="4">
    <source>
        <dbReference type="ARBA" id="ARBA00048741"/>
    </source>
</evidence>
<evidence type="ECO:0000259" key="5">
    <source>
        <dbReference type="Pfam" id="PF00733"/>
    </source>
</evidence>
<dbReference type="Proteomes" id="UP000603352">
    <property type="component" value="Unassembled WGS sequence"/>
</dbReference>
<evidence type="ECO:0000256" key="2">
    <source>
        <dbReference type="ARBA" id="ARBA00005752"/>
    </source>
</evidence>
<dbReference type="Gene3D" id="3.60.20.10">
    <property type="entry name" value="Glutamine Phosphoribosylpyrophosphate, subunit 1, domain 1"/>
    <property type="match status" value="1"/>
</dbReference>
<dbReference type="PANTHER" id="PTHR43284:SF1">
    <property type="entry name" value="ASPARAGINE SYNTHETASE"/>
    <property type="match status" value="1"/>
</dbReference>
<dbReference type="Pfam" id="PF00733">
    <property type="entry name" value="Asn_synthase"/>
    <property type="match status" value="1"/>
</dbReference>
<keyword evidence="7" id="KW-1185">Reference proteome</keyword>
<dbReference type="EMBL" id="BMDZ01000030">
    <property type="protein sequence ID" value="GGB44258.1"/>
    <property type="molecule type" value="Genomic_DNA"/>
</dbReference>
<evidence type="ECO:0000256" key="3">
    <source>
        <dbReference type="ARBA" id="ARBA00012737"/>
    </source>
</evidence>
<dbReference type="Pfam" id="PF13522">
    <property type="entry name" value="GATase_6"/>
    <property type="match status" value="1"/>
</dbReference>
<dbReference type="InterPro" id="IPR051786">
    <property type="entry name" value="ASN_synthetase/amidase"/>
</dbReference>
<comment type="catalytic activity">
    <reaction evidence="4">
        <text>L-aspartate + L-glutamine + ATP + H2O = L-asparagine + L-glutamate + AMP + diphosphate + H(+)</text>
        <dbReference type="Rhea" id="RHEA:12228"/>
        <dbReference type="ChEBI" id="CHEBI:15377"/>
        <dbReference type="ChEBI" id="CHEBI:15378"/>
        <dbReference type="ChEBI" id="CHEBI:29985"/>
        <dbReference type="ChEBI" id="CHEBI:29991"/>
        <dbReference type="ChEBI" id="CHEBI:30616"/>
        <dbReference type="ChEBI" id="CHEBI:33019"/>
        <dbReference type="ChEBI" id="CHEBI:58048"/>
        <dbReference type="ChEBI" id="CHEBI:58359"/>
        <dbReference type="ChEBI" id="CHEBI:456215"/>
        <dbReference type="EC" id="6.3.5.4"/>
    </reaction>
</comment>
<proteinExistence type="inferred from homology"/>
<accession>A0ABQ1IJ97</accession>
<reference evidence="7" key="1">
    <citation type="journal article" date="2019" name="Int. J. Syst. Evol. Microbiol.">
        <title>The Global Catalogue of Microorganisms (GCM) 10K type strain sequencing project: providing services to taxonomists for standard genome sequencing and annotation.</title>
        <authorList>
            <consortium name="The Broad Institute Genomics Platform"/>
            <consortium name="The Broad Institute Genome Sequencing Center for Infectious Disease"/>
            <person name="Wu L."/>
            <person name="Ma J."/>
        </authorList>
    </citation>
    <scope>NUCLEOTIDE SEQUENCE [LARGE SCALE GENOMIC DNA]</scope>
    <source>
        <strain evidence="7">CGMCC 1.10188</strain>
    </source>
</reference>
<evidence type="ECO:0000256" key="1">
    <source>
        <dbReference type="ARBA" id="ARBA00005187"/>
    </source>
</evidence>
<comment type="similarity">
    <text evidence="2">Belongs to the asparagine synthetase family.</text>
</comment>
<feature type="domain" description="Asparagine synthetase" evidence="5">
    <location>
        <begin position="224"/>
        <end position="592"/>
    </location>
</feature>
<name>A0ABQ1IJ97_9PROT</name>
<organism evidence="6 7">
    <name type="scientific">Tistrella bauzanensis</name>
    <dbReference type="NCBI Taxonomy" id="657419"/>
    <lineage>
        <taxon>Bacteria</taxon>
        <taxon>Pseudomonadati</taxon>
        <taxon>Pseudomonadota</taxon>
        <taxon>Alphaproteobacteria</taxon>
        <taxon>Geminicoccales</taxon>
        <taxon>Geminicoccaceae</taxon>
        <taxon>Tistrella</taxon>
    </lineage>
</organism>